<accession>A0A9D4AD56</accession>
<comment type="caution">
    <text evidence="2">The sequence shown here is derived from an EMBL/GenBank/DDBJ whole genome shotgun (WGS) entry which is preliminary data.</text>
</comment>
<sequence>MGWAHNEKGSLSIAGDSTVDRKGHYTKAGGLGLFVWLVIQVIQEILVRAVGSIIGLMIKLDYNTCNGSRCLFARLV</sequence>
<protein>
    <submittedName>
        <fullName evidence="2">Uncharacterized protein</fullName>
    </submittedName>
</protein>
<keyword evidence="3" id="KW-1185">Reference proteome</keyword>
<evidence type="ECO:0000256" key="1">
    <source>
        <dbReference type="SAM" id="MobiDB-lite"/>
    </source>
</evidence>
<evidence type="ECO:0000313" key="3">
    <source>
        <dbReference type="Proteomes" id="UP000828251"/>
    </source>
</evidence>
<dbReference type="EMBL" id="JAIQCV010000004">
    <property type="protein sequence ID" value="KAH1107385.1"/>
    <property type="molecule type" value="Genomic_DNA"/>
</dbReference>
<reference evidence="2 3" key="1">
    <citation type="journal article" date="2021" name="Plant Biotechnol. J.">
        <title>Multi-omics assisted identification of the key and species-specific regulatory components of drought-tolerant mechanisms in Gossypium stocksii.</title>
        <authorList>
            <person name="Yu D."/>
            <person name="Ke L."/>
            <person name="Zhang D."/>
            <person name="Wu Y."/>
            <person name="Sun Y."/>
            <person name="Mei J."/>
            <person name="Sun J."/>
            <person name="Sun Y."/>
        </authorList>
    </citation>
    <scope>NUCLEOTIDE SEQUENCE [LARGE SCALE GENOMIC DNA]</scope>
    <source>
        <strain evidence="3">cv. E1</strain>
        <tissue evidence="2">Leaf</tissue>
    </source>
</reference>
<dbReference type="Proteomes" id="UP000828251">
    <property type="component" value="Unassembled WGS sequence"/>
</dbReference>
<gene>
    <name evidence="2" type="ORF">J1N35_011153</name>
</gene>
<proteinExistence type="predicted"/>
<evidence type="ECO:0000313" key="2">
    <source>
        <dbReference type="EMBL" id="KAH1107385.1"/>
    </source>
</evidence>
<name>A0A9D4AD56_9ROSI</name>
<feature type="region of interest" description="Disordered" evidence="1">
    <location>
        <begin position="1"/>
        <end position="20"/>
    </location>
</feature>
<organism evidence="2 3">
    <name type="scientific">Gossypium stocksii</name>
    <dbReference type="NCBI Taxonomy" id="47602"/>
    <lineage>
        <taxon>Eukaryota</taxon>
        <taxon>Viridiplantae</taxon>
        <taxon>Streptophyta</taxon>
        <taxon>Embryophyta</taxon>
        <taxon>Tracheophyta</taxon>
        <taxon>Spermatophyta</taxon>
        <taxon>Magnoliopsida</taxon>
        <taxon>eudicotyledons</taxon>
        <taxon>Gunneridae</taxon>
        <taxon>Pentapetalae</taxon>
        <taxon>rosids</taxon>
        <taxon>malvids</taxon>
        <taxon>Malvales</taxon>
        <taxon>Malvaceae</taxon>
        <taxon>Malvoideae</taxon>
        <taxon>Gossypium</taxon>
    </lineage>
</organism>
<dbReference type="AlphaFoldDB" id="A0A9D4AD56"/>
<dbReference type="OrthoDB" id="10310075at2759"/>
<feature type="non-terminal residue" evidence="2">
    <location>
        <position position="76"/>
    </location>
</feature>